<evidence type="ECO:0000256" key="4">
    <source>
        <dbReference type="SAM" id="MobiDB-lite"/>
    </source>
</evidence>
<dbReference type="Pfam" id="PF03358">
    <property type="entry name" value="FMN_red"/>
    <property type="match status" value="1"/>
</dbReference>
<sequence>MSVPPTPPAPSPENPGVVALSGNPRPGSRTLALAERVADALASEVLPGAPVTTVDLAAFAPEILTPTHPAADAALDTLAAARIAVIATPVYKASYTGLLKAFLDLYRNEGLRGVPAVPLVVSGGPAHALAGEVHLRPLLVELGAIVPSRSLVVTEASLADPGPAIADWLATAGPALAGAVGAGGGR</sequence>
<reference evidence="6 7" key="1">
    <citation type="submission" date="2019-06" db="EMBL/GenBank/DDBJ databases">
        <title>Draft genome of Streptomyces sedi sp. JCM16909.</title>
        <authorList>
            <person name="Klykleung N."/>
            <person name="Tanasupawat S."/>
            <person name="Kudo T."/>
            <person name="Yuki M."/>
            <person name="Ohkuma M."/>
        </authorList>
    </citation>
    <scope>NUCLEOTIDE SEQUENCE [LARGE SCALE GENOMIC DNA]</scope>
    <source>
        <strain evidence="6 7">JCM 16909</strain>
    </source>
</reference>
<dbReference type="PANTHER" id="PTHR43408">
    <property type="entry name" value="FMN REDUCTASE (NADPH)"/>
    <property type="match status" value="1"/>
</dbReference>
<evidence type="ECO:0000313" key="6">
    <source>
        <dbReference type="EMBL" id="TNM33599.1"/>
    </source>
</evidence>
<dbReference type="RefSeq" id="WP_139640852.1">
    <property type="nucleotide sequence ID" value="NZ_BAAAZS010000006.1"/>
</dbReference>
<evidence type="ECO:0000313" key="7">
    <source>
        <dbReference type="Proteomes" id="UP000311713"/>
    </source>
</evidence>
<proteinExistence type="predicted"/>
<gene>
    <name evidence="6" type="ORF">FH715_04425</name>
</gene>
<evidence type="ECO:0000256" key="3">
    <source>
        <dbReference type="ARBA" id="ARBA00023002"/>
    </source>
</evidence>
<dbReference type="InterPro" id="IPR029039">
    <property type="entry name" value="Flavoprotein-like_sf"/>
</dbReference>
<keyword evidence="3" id="KW-0560">Oxidoreductase</keyword>
<dbReference type="Gene3D" id="3.40.50.360">
    <property type="match status" value="1"/>
</dbReference>
<organism evidence="6 7">
    <name type="scientific">Streptomyces sedi</name>
    <dbReference type="NCBI Taxonomy" id="555059"/>
    <lineage>
        <taxon>Bacteria</taxon>
        <taxon>Bacillati</taxon>
        <taxon>Actinomycetota</taxon>
        <taxon>Actinomycetes</taxon>
        <taxon>Kitasatosporales</taxon>
        <taxon>Streptomycetaceae</taxon>
        <taxon>Streptomyces</taxon>
    </lineage>
</organism>
<dbReference type="SUPFAM" id="SSF52218">
    <property type="entry name" value="Flavoproteins"/>
    <property type="match status" value="1"/>
</dbReference>
<dbReference type="PANTHER" id="PTHR43408:SF2">
    <property type="entry name" value="FMN REDUCTASE (NADPH)"/>
    <property type="match status" value="1"/>
</dbReference>
<dbReference type="EMBL" id="VDGT01000002">
    <property type="protein sequence ID" value="TNM33599.1"/>
    <property type="molecule type" value="Genomic_DNA"/>
</dbReference>
<feature type="domain" description="NADPH-dependent FMN reductase-like" evidence="5">
    <location>
        <begin position="17"/>
        <end position="154"/>
    </location>
</feature>
<dbReference type="OrthoDB" id="1643408at2"/>
<dbReference type="InterPro" id="IPR005025">
    <property type="entry name" value="FMN_Rdtase-like_dom"/>
</dbReference>
<evidence type="ECO:0000256" key="1">
    <source>
        <dbReference type="ARBA" id="ARBA00022630"/>
    </source>
</evidence>
<feature type="region of interest" description="Disordered" evidence="4">
    <location>
        <begin position="1"/>
        <end position="24"/>
    </location>
</feature>
<keyword evidence="1" id="KW-0285">Flavoprotein</keyword>
<name>A0A5C4VEY4_9ACTN</name>
<comment type="caution">
    <text evidence="6">The sequence shown here is derived from an EMBL/GenBank/DDBJ whole genome shotgun (WGS) entry which is preliminary data.</text>
</comment>
<protein>
    <submittedName>
        <fullName evidence="6">NAD(P)H-dependent oxidoreductase</fullName>
    </submittedName>
</protein>
<dbReference type="AlphaFoldDB" id="A0A5C4VEY4"/>
<dbReference type="InterPro" id="IPR051814">
    <property type="entry name" value="NAD(P)H-dep_FMN_reductase"/>
</dbReference>
<dbReference type="GO" id="GO:0016491">
    <property type="term" value="F:oxidoreductase activity"/>
    <property type="evidence" value="ECO:0007669"/>
    <property type="project" value="UniProtKB-KW"/>
</dbReference>
<evidence type="ECO:0000259" key="5">
    <source>
        <dbReference type="Pfam" id="PF03358"/>
    </source>
</evidence>
<keyword evidence="2" id="KW-0288">FMN</keyword>
<feature type="compositionally biased region" description="Pro residues" evidence="4">
    <location>
        <begin position="1"/>
        <end position="13"/>
    </location>
</feature>
<accession>A0A5C4VEY4</accession>
<dbReference type="Proteomes" id="UP000311713">
    <property type="component" value="Unassembled WGS sequence"/>
</dbReference>
<keyword evidence="7" id="KW-1185">Reference proteome</keyword>
<evidence type="ECO:0000256" key="2">
    <source>
        <dbReference type="ARBA" id="ARBA00022643"/>
    </source>
</evidence>